<dbReference type="PANTHER" id="PTHR43767">
    <property type="entry name" value="LONG-CHAIN-FATTY-ACID--COA LIGASE"/>
    <property type="match status" value="1"/>
</dbReference>
<evidence type="ECO:0000259" key="4">
    <source>
        <dbReference type="PROSITE" id="PS50977"/>
    </source>
</evidence>
<dbReference type="Gene3D" id="1.10.10.60">
    <property type="entry name" value="Homeodomain-like"/>
    <property type="match status" value="1"/>
</dbReference>
<dbReference type="Pfam" id="PF00440">
    <property type="entry name" value="TetR_N"/>
    <property type="match status" value="1"/>
</dbReference>
<dbReference type="InterPro" id="IPR045851">
    <property type="entry name" value="AMP-bd_C_sf"/>
</dbReference>
<evidence type="ECO:0000256" key="1">
    <source>
        <dbReference type="ARBA" id="ARBA00023125"/>
    </source>
</evidence>
<dbReference type="Gene3D" id="3.40.50.12780">
    <property type="entry name" value="N-terminal domain of ligase-like"/>
    <property type="match status" value="1"/>
</dbReference>
<dbReference type="Pfam" id="PF17932">
    <property type="entry name" value="TetR_C_24"/>
    <property type="match status" value="1"/>
</dbReference>
<dbReference type="PROSITE" id="PS50977">
    <property type="entry name" value="HTH_TETR_2"/>
    <property type="match status" value="1"/>
</dbReference>
<feature type="compositionally biased region" description="Polar residues" evidence="3">
    <location>
        <begin position="222"/>
        <end position="235"/>
    </location>
</feature>
<feature type="region of interest" description="Disordered" evidence="3">
    <location>
        <begin position="1"/>
        <end position="25"/>
    </location>
</feature>
<dbReference type="PANTHER" id="PTHR43767:SF1">
    <property type="entry name" value="NONRIBOSOMAL PEPTIDE SYNTHASE PES1 (EUROFUNG)-RELATED"/>
    <property type="match status" value="1"/>
</dbReference>
<protein>
    <submittedName>
        <fullName evidence="5">AMP-binding protein</fullName>
    </submittedName>
</protein>
<feature type="compositionally biased region" description="Basic and acidic residues" evidence="3">
    <location>
        <begin position="1"/>
        <end position="12"/>
    </location>
</feature>
<comment type="caution">
    <text evidence="5">The sequence shown here is derived from an EMBL/GenBank/DDBJ whole genome shotgun (WGS) entry which is preliminary data.</text>
</comment>
<gene>
    <name evidence="5" type="ORF">IM725_03865</name>
</gene>
<keyword evidence="6" id="KW-1185">Reference proteome</keyword>
<evidence type="ECO:0000313" key="5">
    <source>
        <dbReference type="EMBL" id="MBE7939709.1"/>
    </source>
</evidence>
<dbReference type="PRINTS" id="PR00455">
    <property type="entry name" value="HTHTETR"/>
</dbReference>
<feature type="region of interest" description="Disordered" evidence="3">
    <location>
        <begin position="218"/>
        <end position="237"/>
    </location>
</feature>
<name>A0ABR9SCX4_9BURK</name>
<dbReference type="Pfam" id="PF00501">
    <property type="entry name" value="AMP-binding"/>
    <property type="match status" value="1"/>
</dbReference>
<sequence length="763" mass="82235">MLAPHRSPESRVRAPAAPWAARERAGSREAKKDALLLAAARLFTSQGFQGTSVDDIARSLGVTKPTLYYYIDCKEDILFGCLERGLAAFHQGLAALDAAGLVGRERLLAAVTLYAEVVTGDFGQCVIRVGEDPLPDERRRALRAGRRQVDEAFRDMIGQGMAQGWIAPGDAAVAAFTVVGAISGIGRWYRPGQHSPKALEDAIRHGVDMLSRGVLSAPGLRTASSPSSPELQMPQTRRETHFGDRFVRCYAERPRNLARMLSSALERSPEATALVFGPLRLCWRELHHAASCCAGGLHASGVRPGDRVAVHMGNCAEFVVLALACAWMGAVLVPVSARARGVELTYAIENSGAVVLASAPDLADLVDDSPAFAGVRLRLVTGAQAARGFVAMSQFMQAPPLLQPHDAQEEDLAVLLYTSGTTGRPKGAMISHLNVVHSVMHYQQVMGLGEEERTLVAVPLSHVTGLVAQLYLALHCRAAIVLMEAFKAADFLRLAQDERITHTIMVPAMYNLCLLRADFASHDLRHWRIGAYGGAPMPTATIEGIAQRLPDLVLMNAYGATETCSPATIMPRGQTAAQSDSVGQVVPCGEISIVDEHGREVPPGDVGEVWIAGPMVVQGYWQNPEATASEFRGGFWRSGDIGSRDAQGYVRILDRKKDVINRGGYKVFCATVENVLSEHPAVLEAALVGVPCSVLGERVHAFVTVTALDEHTQAKALQAFCTGRIADYAVPETWTIDTAPLPRNLNGKIVKRELRQSLHAALM</sequence>
<dbReference type="InterPro" id="IPR036271">
    <property type="entry name" value="Tet_transcr_reg_TetR-rel_C_sf"/>
</dbReference>
<evidence type="ECO:0000256" key="3">
    <source>
        <dbReference type="SAM" id="MobiDB-lite"/>
    </source>
</evidence>
<dbReference type="Gene3D" id="3.30.300.30">
    <property type="match status" value="1"/>
</dbReference>
<dbReference type="SUPFAM" id="SSF46689">
    <property type="entry name" value="Homeodomain-like"/>
    <property type="match status" value="1"/>
</dbReference>
<dbReference type="Proteomes" id="UP000715965">
    <property type="component" value="Unassembled WGS sequence"/>
</dbReference>
<dbReference type="InterPro" id="IPR000873">
    <property type="entry name" value="AMP-dep_synth/lig_dom"/>
</dbReference>
<dbReference type="InterPro" id="IPR009057">
    <property type="entry name" value="Homeodomain-like_sf"/>
</dbReference>
<reference evidence="5 6" key="1">
    <citation type="submission" date="2020-10" db="EMBL/GenBank/DDBJ databases">
        <title>Draft genome of Ramlibacter aquaticus LMG 30558.</title>
        <authorList>
            <person name="Props R."/>
        </authorList>
    </citation>
    <scope>NUCLEOTIDE SEQUENCE [LARGE SCALE GENOMIC DNA]</scope>
    <source>
        <strain evidence="5 6">LMG 30558</strain>
    </source>
</reference>
<dbReference type="PROSITE" id="PS00455">
    <property type="entry name" value="AMP_BINDING"/>
    <property type="match status" value="1"/>
</dbReference>
<dbReference type="SUPFAM" id="SSF48498">
    <property type="entry name" value="Tetracyclin repressor-like, C-terminal domain"/>
    <property type="match status" value="1"/>
</dbReference>
<dbReference type="InterPro" id="IPR050237">
    <property type="entry name" value="ATP-dep_AMP-bd_enzyme"/>
</dbReference>
<dbReference type="Pfam" id="PF13193">
    <property type="entry name" value="AMP-binding_C"/>
    <property type="match status" value="1"/>
</dbReference>
<evidence type="ECO:0000313" key="6">
    <source>
        <dbReference type="Proteomes" id="UP000715965"/>
    </source>
</evidence>
<dbReference type="InterPro" id="IPR042099">
    <property type="entry name" value="ANL_N_sf"/>
</dbReference>
<dbReference type="InterPro" id="IPR041490">
    <property type="entry name" value="KstR2_TetR_C"/>
</dbReference>
<dbReference type="EMBL" id="JADDOJ010000009">
    <property type="protein sequence ID" value="MBE7939709.1"/>
    <property type="molecule type" value="Genomic_DNA"/>
</dbReference>
<keyword evidence="1 2" id="KW-0238">DNA-binding</keyword>
<dbReference type="InterPro" id="IPR020845">
    <property type="entry name" value="AMP-binding_CS"/>
</dbReference>
<organism evidence="5 6">
    <name type="scientific">Ramlibacter aquaticus</name>
    <dbReference type="NCBI Taxonomy" id="2780094"/>
    <lineage>
        <taxon>Bacteria</taxon>
        <taxon>Pseudomonadati</taxon>
        <taxon>Pseudomonadota</taxon>
        <taxon>Betaproteobacteria</taxon>
        <taxon>Burkholderiales</taxon>
        <taxon>Comamonadaceae</taxon>
        <taxon>Ramlibacter</taxon>
    </lineage>
</organism>
<feature type="DNA-binding region" description="H-T-H motif" evidence="2">
    <location>
        <begin position="52"/>
        <end position="71"/>
    </location>
</feature>
<dbReference type="InterPro" id="IPR001647">
    <property type="entry name" value="HTH_TetR"/>
</dbReference>
<feature type="domain" description="HTH tetR-type" evidence="4">
    <location>
        <begin position="29"/>
        <end position="89"/>
    </location>
</feature>
<dbReference type="InterPro" id="IPR025110">
    <property type="entry name" value="AMP-bd_C"/>
</dbReference>
<dbReference type="Gene3D" id="1.10.357.10">
    <property type="entry name" value="Tetracycline Repressor, domain 2"/>
    <property type="match status" value="1"/>
</dbReference>
<accession>A0ABR9SCX4</accession>
<proteinExistence type="predicted"/>
<dbReference type="RefSeq" id="WP_193779258.1">
    <property type="nucleotide sequence ID" value="NZ_JADDOJ010000009.1"/>
</dbReference>
<evidence type="ECO:0000256" key="2">
    <source>
        <dbReference type="PROSITE-ProRule" id="PRU00335"/>
    </source>
</evidence>
<dbReference type="SUPFAM" id="SSF56801">
    <property type="entry name" value="Acetyl-CoA synthetase-like"/>
    <property type="match status" value="1"/>
</dbReference>